<feature type="domain" description="Auxiliary Activity family 9 catalytic" evidence="13">
    <location>
        <begin position="32"/>
        <end position="219"/>
    </location>
</feature>
<evidence type="ECO:0000256" key="8">
    <source>
        <dbReference type="ARBA" id="ARBA00023326"/>
    </source>
</evidence>
<comment type="cofactor">
    <cofactor evidence="1">
        <name>Cu(2+)</name>
        <dbReference type="ChEBI" id="CHEBI:29036"/>
    </cofactor>
</comment>
<evidence type="ECO:0000313" key="14">
    <source>
        <dbReference type="EMBL" id="CAH0055214.1"/>
    </source>
</evidence>
<dbReference type="EC" id="1.14.99.56" evidence="11"/>
<dbReference type="CDD" id="cd21175">
    <property type="entry name" value="LPMO_AA9"/>
    <property type="match status" value="1"/>
</dbReference>
<dbReference type="PANTHER" id="PTHR33353:SF2">
    <property type="entry name" value="ENDO-BETA-1,4-GLUCANASE D"/>
    <property type="match status" value="1"/>
</dbReference>
<evidence type="ECO:0000256" key="3">
    <source>
        <dbReference type="ARBA" id="ARBA00022525"/>
    </source>
</evidence>
<evidence type="ECO:0000259" key="13">
    <source>
        <dbReference type="Pfam" id="PF03443"/>
    </source>
</evidence>
<keyword evidence="7" id="KW-0119">Carbohydrate metabolism</keyword>
<evidence type="ECO:0000256" key="9">
    <source>
        <dbReference type="ARBA" id="ARBA00044502"/>
    </source>
</evidence>
<keyword evidence="5" id="KW-0136">Cellulose degradation</keyword>
<keyword evidence="4" id="KW-0732">Signal</keyword>
<evidence type="ECO:0000256" key="12">
    <source>
        <dbReference type="SAM" id="MobiDB-lite"/>
    </source>
</evidence>
<dbReference type="GO" id="GO:0005576">
    <property type="term" value="C:extracellular region"/>
    <property type="evidence" value="ECO:0007669"/>
    <property type="project" value="UniProtKB-SubCell"/>
</dbReference>
<keyword evidence="8" id="KW-0624">Polysaccharide degradation</keyword>
<dbReference type="PANTHER" id="PTHR33353">
    <property type="entry name" value="PUTATIVE (AFU_ORTHOLOGUE AFUA_1G12560)-RELATED"/>
    <property type="match status" value="1"/>
</dbReference>
<evidence type="ECO:0000256" key="5">
    <source>
        <dbReference type="ARBA" id="ARBA00023001"/>
    </source>
</evidence>
<reference evidence="15" key="1">
    <citation type="submission" date="2019-06" db="EMBL/GenBank/DDBJ databases">
        <authorList>
            <person name="Broberg M."/>
        </authorList>
    </citation>
    <scope>NUCLEOTIDE SEQUENCE [LARGE SCALE GENOMIC DNA]</scope>
</reference>
<dbReference type="Proteomes" id="UP000775872">
    <property type="component" value="Unassembled WGS sequence"/>
</dbReference>
<dbReference type="EMBL" id="CABFOC020000054">
    <property type="protein sequence ID" value="CAH0055214.1"/>
    <property type="molecule type" value="Genomic_DNA"/>
</dbReference>
<dbReference type="Pfam" id="PF03443">
    <property type="entry name" value="AA9"/>
    <property type="match status" value="1"/>
</dbReference>
<dbReference type="GO" id="GO:0030245">
    <property type="term" value="P:cellulose catabolic process"/>
    <property type="evidence" value="ECO:0007669"/>
    <property type="project" value="UniProtKB-KW"/>
</dbReference>
<comment type="caution">
    <text evidence="14">The sequence shown here is derived from an EMBL/GenBank/DDBJ whole genome shotgun (WGS) entry which is preliminary data.</text>
</comment>
<keyword evidence="3" id="KW-0964">Secreted</keyword>
<keyword evidence="15" id="KW-1185">Reference proteome</keyword>
<evidence type="ECO:0000256" key="6">
    <source>
        <dbReference type="ARBA" id="ARBA00023157"/>
    </source>
</evidence>
<evidence type="ECO:0000256" key="2">
    <source>
        <dbReference type="ARBA" id="ARBA00004613"/>
    </source>
</evidence>
<dbReference type="Gene3D" id="2.70.50.70">
    <property type="match status" value="1"/>
</dbReference>
<evidence type="ECO:0000256" key="10">
    <source>
        <dbReference type="ARBA" id="ARBA00045077"/>
    </source>
</evidence>
<proteinExistence type="inferred from homology"/>
<dbReference type="InterPro" id="IPR005103">
    <property type="entry name" value="AA9_LPMO"/>
</dbReference>
<gene>
    <name evidence="14" type="ORF">CSOL1703_00017117</name>
</gene>
<organism evidence="14 15">
    <name type="scientific">Clonostachys solani</name>
    <dbReference type="NCBI Taxonomy" id="160281"/>
    <lineage>
        <taxon>Eukaryota</taxon>
        <taxon>Fungi</taxon>
        <taxon>Dikarya</taxon>
        <taxon>Ascomycota</taxon>
        <taxon>Pezizomycotina</taxon>
        <taxon>Sordariomycetes</taxon>
        <taxon>Hypocreomycetidae</taxon>
        <taxon>Hypocreales</taxon>
        <taxon>Bionectriaceae</taxon>
        <taxon>Clonostachys</taxon>
    </lineage>
</organism>
<name>A0A9N9ZHH2_9HYPO</name>
<evidence type="ECO:0000256" key="1">
    <source>
        <dbReference type="ARBA" id="ARBA00001973"/>
    </source>
</evidence>
<feature type="region of interest" description="Disordered" evidence="12">
    <location>
        <begin position="230"/>
        <end position="252"/>
    </location>
</feature>
<comment type="catalytic activity">
    <reaction evidence="10">
        <text>[(1-&gt;4)-beta-D-glucosyl]n+m + reduced acceptor + O2 = 4-dehydro-beta-D-glucosyl-[(1-&gt;4)-beta-D-glucosyl]n-1 + [(1-&gt;4)-beta-D-glucosyl]m + acceptor + H2O.</text>
        <dbReference type="EC" id="1.14.99.56"/>
    </reaction>
</comment>
<dbReference type="AlphaFoldDB" id="A0A9N9ZHH2"/>
<dbReference type="OrthoDB" id="3496539at2759"/>
<feature type="region of interest" description="Disordered" evidence="12">
    <location>
        <begin position="268"/>
        <end position="289"/>
    </location>
</feature>
<feature type="compositionally biased region" description="Polar residues" evidence="12">
    <location>
        <begin position="277"/>
        <end position="289"/>
    </location>
</feature>
<comment type="subcellular location">
    <subcellularLocation>
        <location evidence="2">Secreted</location>
    </subcellularLocation>
</comment>
<sequence>MKASYILPALGLLNVNDALQGSANTYIRKHQNSYMPTKFKNPPTGSITPLDADFSCNKGAVPASKVYSVKAGDKIGLKQAYGGTGMQHPGPAQVYMSPVADATTADGSGDWYKVHQALICTAGSAESLRSTAWCSWDEDQVYFTVPATIPNGQYLVRGEHIGLHGAHAGEAEFFYACAQVEVTGNSASSMPGQAVKIPGVYTADDAAVNFSVWGSSTSYNAIPGPDVIPGGTVRGSSDGASGDKVETVSGGVESNLSTSASAAATSTKAASASSTAVQTIPTATPSNSLGACSSFRVRRHRSRQV</sequence>
<evidence type="ECO:0000256" key="4">
    <source>
        <dbReference type="ARBA" id="ARBA00022729"/>
    </source>
</evidence>
<comment type="similarity">
    <text evidence="9">Belongs to the polysaccharide monooxygenase AA9 family.</text>
</comment>
<evidence type="ECO:0000313" key="15">
    <source>
        <dbReference type="Proteomes" id="UP000775872"/>
    </source>
</evidence>
<evidence type="ECO:0000256" key="11">
    <source>
        <dbReference type="ARBA" id="ARBA00047174"/>
    </source>
</evidence>
<evidence type="ECO:0000256" key="7">
    <source>
        <dbReference type="ARBA" id="ARBA00023277"/>
    </source>
</evidence>
<protein>
    <recommendedName>
        <fullName evidence="11">lytic cellulose monooxygenase (C4-dehydrogenating)</fullName>
        <ecNumber evidence="11">1.14.99.56</ecNumber>
    </recommendedName>
</protein>
<accession>A0A9N9ZHH2</accession>
<reference evidence="14 15" key="2">
    <citation type="submission" date="2021-10" db="EMBL/GenBank/DDBJ databases">
        <authorList>
            <person name="Piombo E."/>
        </authorList>
    </citation>
    <scope>NUCLEOTIDE SEQUENCE [LARGE SCALE GENOMIC DNA]</scope>
</reference>
<dbReference type="InterPro" id="IPR049892">
    <property type="entry name" value="AA9"/>
</dbReference>
<keyword evidence="6" id="KW-1015">Disulfide bond</keyword>